<evidence type="ECO:0000256" key="5">
    <source>
        <dbReference type="ARBA" id="ARBA00022741"/>
    </source>
</evidence>
<organism evidence="11 12">
    <name type="scientific">Leptidea sinapis</name>
    <dbReference type="NCBI Taxonomy" id="189913"/>
    <lineage>
        <taxon>Eukaryota</taxon>
        <taxon>Metazoa</taxon>
        <taxon>Ecdysozoa</taxon>
        <taxon>Arthropoda</taxon>
        <taxon>Hexapoda</taxon>
        <taxon>Insecta</taxon>
        <taxon>Pterygota</taxon>
        <taxon>Neoptera</taxon>
        <taxon>Endopterygota</taxon>
        <taxon>Lepidoptera</taxon>
        <taxon>Glossata</taxon>
        <taxon>Ditrysia</taxon>
        <taxon>Papilionoidea</taxon>
        <taxon>Pieridae</taxon>
        <taxon>Dismorphiinae</taxon>
        <taxon>Leptidea</taxon>
    </lineage>
</organism>
<dbReference type="AlphaFoldDB" id="A0A5E4Q0H7"/>
<keyword evidence="8 9" id="KW-0472">Membrane</keyword>
<evidence type="ECO:0000259" key="10">
    <source>
        <dbReference type="PROSITE" id="PS50893"/>
    </source>
</evidence>
<keyword evidence="6" id="KW-0067">ATP-binding</keyword>
<protein>
    <recommendedName>
        <fullName evidence="10">ABC transporter domain-containing protein</fullName>
    </recommendedName>
</protein>
<gene>
    <name evidence="11" type="ORF">LSINAPIS_LOCUS3903</name>
</gene>
<evidence type="ECO:0000256" key="3">
    <source>
        <dbReference type="ARBA" id="ARBA00022448"/>
    </source>
</evidence>
<dbReference type="EMBL" id="FZQP02000992">
    <property type="protein sequence ID" value="VVC91166.1"/>
    <property type="molecule type" value="Genomic_DNA"/>
</dbReference>
<comment type="subcellular location">
    <subcellularLocation>
        <location evidence="1">Membrane</location>
        <topology evidence="1">Multi-pass membrane protein</topology>
    </subcellularLocation>
</comment>
<sequence>MELNKLNHPIHSNSGIDINNLKVWLPEEKSWWRRKVTKPKKIILNDVSGYIKSGEFLAIIGPSGAGKTTLLTSLAGKCVLPYEGQVKFKSRNVKDFEPGVVELLPQFDVFMDSLSVVEHLTFMTEMKLGSVRNPQNSAILASLLHELKLKPIENNPINSLSGGERRLLSLATSLLSSPLVLICDEPTTGLDSYNALLVISVLKKLSKAGKTVICSVHQPSSDLFREFTSVCLMSEGKLLFNGTQRDCKELFERINLHCPINYNPAEFYIKAVSAHGDDNYVERLLENKRDPSYSDDGTSLTQSTTPTATFPTCQRGWFKQVQLLVWRSLLTVKNDTIFFLFQLFLTTVISSMIIGTCYLGISGRTQQGVQDLRGFLWLLLSEVSFSLSYIALYAFHADLPLFKREVGVYKTSAFYMCRFLTLIPRCIIWPIVYVTIATLTVQLPNHILTALKFSAALVITGIASSAYGLGMGALFSSSGVMGDVMPCADLPLLLMSGALLRISSLPVWLYPVKYISHFFYGMDAISNIYWSQIDWIECPTNSTTACYQTGIEVLTENGYTNYYIFDVLGILSVTIIWSLLGYYGLKREENKGFV</sequence>
<evidence type="ECO:0000313" key="11">
    <source>
        <dbReference type="EMBL" id="VVC91166.1"/>
    </source>
</evidence>
<evidence type="ECO:0000256" key="9">
    <source>
        <dbReference type="SAM" id="Phobius"/>
    </source>
</evidence>
<feature type="transmembrane region" description="Helical" evidence="9">
    <location>
        <begin position="416"/>
        <end position="441"/>
    </location>
</feature>
<evidence type="ECO:0000256" key="8">
    <source>
        <dbReference type="ARBA" id="ARBA00023136"/>
    </source>
</evidence>
<evidence type="ECO:0000256" key="1">
    <source>
        <dbReference type="ARBA" id="ARBA00004141"/>
    </source>
</evidence>
<evidence type="ECO:0000256" key="4">
    <source>
        <dbReference type="ARBA" id="ARBA00022692"/>
    </source>
</evidence>
<dbReference type="InterPro" id="IPR050352">
    <property type="entry name" value="ABCG_transporters"/>
</dbReference>
<dbReference type="Pfam" id="PF00005">
    <property type="entry name" value="ABC_tran"/>
    <property type="match status" value="1"/>
</dbReference>
<feature type="transmembrane region" description="Helical" evidence="9">
    <location>
        <begin position="337"/>
        <end position="362"/>
    </location>
</feature>
<dbReference type="InterPro" id="IPR027417">
    <property type="entry name" value="P-loop_NTPase"/>
</dbReference>
<dbReference type="PROSITE" id="PS50893">
    <property type="entry name" value="ABC_TRANSPORTER_2"/>
    <property type="match status" value="1"/>
</dbReference>
<comment type="similarity">
    <text evidence="2">Belongs to the ABC transporter superfamily. ABCG family. Eye pigment precursor importer (TC 3.A.1.204) subfamily.</text>
</comment>
<evidence type="ECO:0000256" key="7">
    <source>
        <dbReference type="ARBA" id="ARBA00022989"/>
    </source>
</evidence>
<dbReference type="Proteomes" id="UP000324832">
    <property type="component" value="Unassembled WGS sequence"/>
</dbReference>
<dbReference type="InterPro" id="IPR003593">
    <property type="entry name" value="AAA+_ATPase"/>
</dbReference>
<keyword evidence="12" id="KW-1185">Reference proteome</keyword>
<keyword evidence="4 9" id="KW-0812">Transmembrane</keyword>
<dbReference type="PANTHER" id="PTHR48041">
    <property type="entry name" value="ABC TRANSPORTER G FAMILY MEMBER 28"/>
    <property type="match status" value="1"/>
</dbReference>
<dbReference type="GO" id="GO:0005524">
    <property type="term" value="F:ATP binding"/>
    <property type="evidence" value="ECO:0007669"/>
    <property type="project" value="UniProtKB-KW"/>
</dbReference>
<accession>A0A5E4Q0H7</accession>
<name>A0A5E4Q0H7_9NEOP</name>
<dbReference type="InterPro" id="IPR013525">
    <property type="entry name" value="ABC2_TM"/>
</dbReference>
<keyword evidence="7 9" id="KW-1133">Transmembrane helix</keyword>
<dbReference type="PROSITE" id="PS00211">
    <property type="entry name" value="ABC_TRANSPORTER_1"/>
    <property type="match status" value="1"/>
</dbReference>
<feature type="domain" description="ABC transporter" evidence="10">
    <location>
        <begin position="16"/>
        <end position="260"/>
    </location>
</feature>
<dbReference type="InterPro" id="IPR017871">
    <property type="entry name" value="ABC_transporter-like_CS"/>
</dbReference>
<keyword evidence="3" id="KW-0813">Transport</keyword>
<evidence type="ECO:0000313" key="12">
    <source>
        <dbReference type="Proteomes" id="UP000324832"/>
    </source>
</evidence>
<dbReference type="GO" id="GO:0140359">
    <property type="term" value="F:ABC-type transporter activity"/>
    <property type="evidence" value="ECO:0007669"/>
    <property type="project" value="InterPro"/>
</dbReference>
<dbReference type="SMART" id="SM00382">
    <property type="entry name" value="AAA"/>
    <property type="match status" value="1"/>
</dbReference>
<keyword evidence="5" id="KW-0547">Nucleotide-binding</keyword>
<feature type="transmembrane region" description="Helical" evidence="9">
    <location>
        <begin position="374"/>
        <end position="395"/>
    </location>
</feature>
<feature type="transmembrane region" description="Helical" evidence="9">
    <location>
        <begin position="487"/>
        <end position="510"/>
    </location>
</feature>
<dbReference type="PANTHER" id="PTHR48041:SF91">
    <property type="entry name" value="ABC TRANSPORTER G FAMILY MEMBER 28"/>
    <property type="match status" value="1"/>
</dbReference>
<feature type="non-terminal residue" evidence="11">
    <location>
        <position position="594"/>
    </location>
</feature>
<dbReference type="GO" id="GO:0016020">
    <property type="term" value="C:membrane"/>
    <property type="evidence" value="ECO:0007669"/>
    <property type="project" value="UniProtKB-SubCell"/>
</dbReference>
<dbReference type="InterPro" id="IPR003439">
    <property type="entry name" value="ABC_transporter-like_ATP-bd"/>
</dbReference>
<dbReference type="Pfam" id="PF01061">
    <property type="entry name" value="ABC2_membrane"/>
    <property type="match status" value="1"/>
</dbReference>
<dbReference type="GO" id="GO:0016887">
    <property type="term" value="F:ATP hydrolysis activity"/>
    <property type="evidence" value="ECO:0007669"/>
    <property type="project" value="InterPro"/>
</dbReference>
<feature type="transmembrane region" description="Helical" evidence="9">
    <location>
        <begin position="562"/>
        <end position="585"/>
    </location>
</feature>
<dbReference type="Gene3D" id="3.40.50.300">
    <property type="entry name" value="P-loop containing nucleotide triphosphate hydrolases"/>
    <property type="match status" value="1"/>
</dbReference>
<evidence type="ECO:0000256" key="2">
    <source>
        <dbReference type="ARBA" id="ARBA00005814"/>
    </source>
</evidence>
<feature type="transmembrane region" description="Helical" evidence="9">
    <location>
        <begin position="453"/>
        <end position="475"/>
    </location>
</feature>
<reference evidence="11 12" key="1">
    <citation type="submission" date="2017-07" db="EMBL/GenBank/DDBJ databases">
        <authorList>
            <person name="Talla V."/>
            <person name="Backstrom N."/>
        </authorList>
    </citation>
    <scope>NUCLEOTIDE SEQUENCE [LARGE SCALE GENOMIC DNA]</scope>
</reference>
<evidence type="ECO:0000256" key="6">
    <source>
        <dbReference type="ARBA" id="ARBA00022840"/>
    </source>
</evidence>
<dbReference type="SUPFAM" id="SSF52540">
    <property type="entry name" value="P-loop containing nucleoside triphosphate hydrolases"/>
    <property type="match status" value="1"/>
</dbReference>
<proteinExistence type="inferred from homology"/>